<dbReference type="GO" id="GO:0020037">
    <property type="term" value="F:heme binding"/>
    <property type="evidence" value="ECO:0007669"/>
    <property type="project" value="InterPro"/>
</dbReference>
<dbReference type="Pfam" id="PF00067">
    <property type="entry name" value="p450"/>
    <property type="match status" value="1"/>
</dbReference>
<dbReference type="InterPro" id="IPR050121">
    <property type="entry name" value="Cytochrome_P450_monoxygenase"/>
</dbReference>
<evidence type="ECO:0000256" key="3">
    <source>
        <dbReference type="ARBA" id="ARBA00004721"/>
    </source>
</evidence>
<comment type="cofactor">
    <cofactor evidence="1 13">
        <name>heme</name>
        <dbReference type="ChEBI" id="CHEBI:30413"/>
    </cofactor>
</comment>
<keyword evidence="6 14" id="KW-0812">Transmembrane</keyword>
<dbReference type="EMBL" id="JAGFBS010000025">
    <property type="protein sequence ID" value="KAG6372806.1"/>
    <property type="molecule type" value="Genomic_DNA"/>
</dbReference>
<gene>
    <name evidence="16" type="ORF">JVT61DRAFT_2849</name>
    <name evidence="15" type="ORF">JVT61DRAFT_7213</name>
</gene>
<name>A0A8I2YIS2_9AGAM</name>
<dbReference type="InterPro" id="IPR002403">
    <property type="entry name" value="Cyt_P450_E_grp-IV"/>
</dbReference>
<dbReference type="EMBL" id="JAGFBS010000013">
    <property type="protein sequence ID" value="KAG6375971.1"/>
    <property type="molecule type" value="Genomic_DNA"/>
</dbReference>
<keyword evidence="11" id="KW-0503">Monooxygenase</keyword>
<dbReference type="InterPro" id="IPR001128">
    <property type="entry name" value="Cyt_P450"/>
</dbReference>
<evidence type="ECO:0000256" key="8">
    <source>
        <dbReference type="ARBA" id="ARBA00022989"/>
    </source>
</evidence>
<keyword evidence="17" id="KW-1185">Reference proteome</keyword>
<comment type="pathway">
    <text evidence="3">Secondary metabolite biosynthesis; terpenoid biosynthesis.</text>
</comment>
<evidence type="ECO:0000256" key="9">
    <source>
        <dbReference type="ARBA" id="ARBA00023002"/>
    </source>
</evidence>
<dbReference type="PANTHER" id="PTHR24305">
    <property type="entry name" value="CYTOCHROME P450"/>
    <property type="match status" value="1"/>
</dbReference>
<evidence type="ECO:0000313" key="16">
    <source>
        <dbReference type="EMBL" id="KAG6375971.1"/>
    </source>
</evidence>
<keyword evidence="7 13" id="KW-0479">Metal-binding</keyword>
<organism evidence="15 17">
    <name type="scientific">Boletus reticuloceps</name>
    <dbReference type="NCBI Taxonomy" id="495285"/>
    <lineage>
        <taxon>Eukaryota</taxon>
        <taxon>Fungi</taxon>
        <taxon>Dikarya</taxon>
        <taxon>Basidiomycota</taxon>
        <taxon>Agaricomycotina</taxon>
        <taxon>Agaricomycetes</taxon>
        <taxon>Agaricomycetidae</taxon>
        <taxon>Boletales</taxon>
        <taxon>Boletineae</taxon>
        <taxon>Boletaceae</taxon>
        <taxon>Boletoideae</taxon>
        <taxon>Boletus</taxon>
    </lineage>
</organism>
<evidence type="ECO:0000256" key="7">
    <source>
        <dbReference type="ARBA" id="ARBA00022723"/>
    </source>
</evidence>
<evidence type="ECO:0000256" key="10">
    <source>
        <dbReference type="ARBA" id="ARBA00023004"/>
    </source>
</evidence>
<evidence type="ECO:0000256" key="5">
    <source>
        <dbReference type="ARBA" id="ARBA00022617"/>
    </source>
</evidence>
<evidence type="ECO:0000256" key="11">
    <source>
        <dbReference type="ARBA" id="ARBA00023033"/>
    </source>
</evidence>
<keyword evidence="8 14" id="KW-1133">Transmembrane helix</keyword>
<dbReference type="GO" id="GO:0016705">
    <property type="term" value="F:oxidoreductase activity, acting on paired donors, with incorporation or reduction of molecular oxygen"/>
    <property type="evidence" value="ECO:0007669"/>
    <property type="project" value="InterPro"/>
</dbReference>
<dbReference type="PANTHER" id="PTHR24305:SF166">
    <property type="entry name" value="CYTOCHROME P450 12A4, MITOCHONDRIAL-RELATED"/>
    <property type="match status" value="1"/>
</dbReference>
<dbReference type="Gene3D" id="1.10.630.10">
    <property type="entry name" value="Cytochrome P450"/>
    <property type="match status" value="1"/>
</dbReference>
<dbReference type="SUPFAM" id="SSF48264">
    <property type="entry name" value="Cytochrome P450"/>
    <property type="match status" value="1"/>
</dbReference>
<evidence type="ECO:0000313" key="15">
    <source>
        <dbReference type="EMBL" id="KAG6372806.1"/>
    </source>
</evidence>
<evidence type="ECO:0000256" key="13">
    <source>
        <dbReference type="PIRSR" id="PIRSR602403-1"/>
    </source>
</evidence>
<comment type="caution">
    <text evidence="15">The sequence shown here is derived from an EMBL/GenBank/DDBJ whole genome shotgun (WGS) entry which is preliminary data.</text>
</comment>
<dbReference type="OrthoDB" id="1470350at2759"/>
<keyword evidence="12 14" id="KW-0472">Membrane</keyword>
<comment type="similarity">
    <text evidence="4">Belongs to the cytochrome P450 family.</text>
</comment>
<sequence>MSSTLVVGDLWTGLLALGAAIVLTASYVLADLLALLWRQYFSPLQRLRGPPSPSFLFGNLREMYNQENTGLLYDWDATYGSTYAYKGFFGGPRLQTMDLTAVAHILSHSDTYQKPDFVRDNLAAMGAGSESVLTTEGEVHRRQRSILGPAFTATNVKRLTPVFRDKASELRDVWIGLSSKDQSKPIDVLMWLSRATLDVIGIAGFGYRFNALSGQSDELANAYHLIFTTAKKLQLRTILETWIPLLRKFRIHSEVMDKAHHHLICIGLQLINERKTTINHVSARRCSDDERDYSELSPPEPDLLSVLVRSNMASFASQRLTTPEVLCQISTFLIAGYETSSSALTWCLYALASAPQCQNSLREAIRTIPLDSPTPDEDISKLEYLDWVVRETLRFHAPVTWTMRVAMEDDEIPVQQPFWDKYGELNWTIKIAKHDIITIPIQAINKSYSIWGQDAHIFRPERWKNPPESSKAIQGLYSNILTFLSGNRGCIGYRFALAEIKMFLFTLIRDLEFTVEPAVIIEKTFNVVARPVEKSRYNSGNKMPLFIRPIPSISASSSRTNDPNET</sequence>
<keyword evidence="10 13" id="KW-0408">Iron</keyword>
<protein>
    <submittedName>
        <fullName evidence="15">Cytochrome P450</fullName>
    </submittedName>
</protein>
<keyword evidence="9" id="KW-0560">Oxidoreductase</keyword>
<dbReference type="Proteomes" id="UP000683000">
    <property type="component" value="Unassembled WGS sequence"/>
</dbReference>
<evidence type="ECO:0000256" key="2">
    <source>
        <dbReference type="ARBA" id="ARBA00004370"/>
    </source>
</evidence>
<evidence type="ECO:0000256" key="1">
    <source>
        <dbReference type="ARBA" id="ARBA00001971"/>
    </source>
</evidence>
<accession>A0A8I2YIS2</accession>
<dbReference type="PRINTS" id="PR00385">
    <property type="entry name" value="P450"/>
</dbReference>
<dbReference type="PRINTS" id="PR00465">
    <property type="entry name" value="EP450IV"/>
</dbReference>
<reference evidence="15" key="1">
    <citation type="submission" date="2021-03" db="EMBL/GenBank/DDBJ databases">
        <title>Evolutionary innovations through gain and loss of genes in the ectomycorrhizal Boletales.</title>
        <authorList>
            <person name="Wu G."/>
            <person name="Miyauchi S."/>
            <person name="Morin E."/>
            <person name="Yang Z.-L."/>
            <person name="Xu J."/>
            <person name="Martin F.M."/>
        </authorList>
    </citation>
    <scope>NUCLEOTIDE SEQUENCE</scope>
    <source>
        <strain evidence="15">BR01</strain>
    </source>
</reference>
<comment type="subcellular location">
    <subcellularLocation>
        <location evidence="2">Membrane</location>
    </subcellularLocation>
</comment>
<evidence type="ECO:0000256" key="12">
    <source>
        <dbReference type="ARBA" id="ARBA00023136"/>
    </source>
</evidence>
<evidence type="ECO:0000256" key="6">
    <source>
        <dbReference type="ARBA" id="ARBA00022692"/>
    </source>
</evidence>
<dbReference type="AlphaFoldDB" id="A0A8I2YIS2"/>
<dbReference type="GO" id="GO:0016020">
    <property type="term" value="C:membrane"/>
    <property type="evidence" value="ECO:0007669"/>
    <property type="project" value="UniProtKB-SubCell"/>
</dbReference>
<dbReference type="InterPro" id="IPR036396">
    <property type="entry name" value="Cyt_P450_sf"/>
</dbReference>
<evidence type="ECO:0000256" key="14">
    <source>
        <dbReference type="SAM" id="Phobius"/>
    </source>
</evidence>
<feature type="transmembrane region" description="Helical" evidence="14">
    <location>
        <begin position="12"/>
        <end position="37"/>
    </location>
</feature>
<evidence type="ECO:0000256" key="4">
    <source>
        <dbReference type="ARBA" id="ARBA00010617"/>
    </source>
</evidence>
<keyword evidence="5 13" id="KW-0349">Heme</keyword>
<evidence type="ECO:0000313" key="17">
    <source>
        <dbReference type="Proteomes" id="UP000683000"/>
    </source>
</evidence>
<dbReference type="GO" id="GO:0005506">
    <property type="term" value="F:iron ion binding"/>
    <property type="evidence" value="ECO:0007669"/>
    <property type="project" value="InterPro"/>
</dbReference>
<proteinExistence type="inferred from homology"/>
<feature type="binding site" description="axial binding residue" evidence="13">
    <location>
        <position position="490"/>
    </location>
    <ligand>
        <name>heme</name>
        <dbReference type="ChEBI" id="CHEBI:30413"/>
    </ligand>
    <ligandPart>
        <name>Fe</name>
        <dbReference type="ChEBI" id="CHEBI:18248"/>
    </ligandPart>
</feature>
<dbReference type="GO" id="GO:0004497">
    <property type="term" value="F:monooxygenase activity"/>
    <property type="evidence" value="ECO:0007669"/>
    <property type="project" value="UniProtKB-KW"/>
</dbReference>